<proteinExistence type="predicted"/>
<evidence type="ECO:0000313" key="1">
    <source>
        <dbReference type="EMBL" id="GMN45729.1"/>
    </source>
</evidence>
<dbReference type="EMBL" id="BTGU01000021">
    <property type="protein sequence ID" value="GMN45729.1"/>
    <property type="molecule type" value="Genomic_DNA"/>
</dbReference>
<accession>A0AA88DIJ4</accession>
<reference evidence="1" key="1">
    <citation type="submission" date="2023-07" db="EMBL/GenBank/DDBJ databases">
        <title>draft genome sequence of fig (Ficus carica).</title>
        <authorList>
            <person name="Takahashi T."/>
            <person name="Nishimura K."/>
        </authorList>
    </citation>
    <scope>NUCLEOTIDE SEQUENCE</scope>
</reference>
<organism evidence="1 2">
    <name type="scientific">Ficus carica</name>
    <name type="common">Common fig</name>
    <dbReference type="NCBI Taxonomy" id="3494"/>
    <lineage>
        <taxon>Eukaryota</taxon>
        <taxon>Viridiplantae</taxon>
        <taxon>Streptophyta</taxon>
        <taxon>Embryophyta</taxon>
        <taxon>Tracheophyta</taxon>
        <taxon>Spermatophyta</taxon>
        <taxon>Magnoliopsida</taxon>
        <taxon>eudicotyledons</taxon>
        <taxon>Gunneridae</taxon>
        <taxon>Pentapetalae</taxon>
        <taxon>rosids</taxon>
        <taxon>fabids</taxon>
        <taxon>Rosales</taxon>
        <taxon>Moraceae</taxon>
        <taxon>Ficeae</taxon>
        <taxon>Ficus</taxon>
    </lineage>
</organism>
<keyword evidence="2" id="KW-1185">Reference proteome</keyword>
<dbReference type="AlphaFoldDB" id="A0AA88DIJ4"/>
<gene>
    <name evidence="1" type="ORF">TIFTF001_014917</name>
</gene>
<dbReference type="Proteomes" id="UP001187192">
    <property type="component" value="Unassembled WGS sequence"/>
</dbReference>
<sequence length="78" mass="8499">MGGRDRVLRWRSGRTGQVSRHGLGSGFEVGVEAGFWDADRGHVWGSSWVLGLGQVLGRGSRSGFDVKVRIGFNPETQL</sequence>
<evidence type="ECO:0000313" key="2">
    <source>
        <dbReference type="Proteomes" id="UP001187192"/>
    </source>
</evidence>
<name>A0AA88DIJ4_FICCA</name>
<protein>
    <submittedName>
        <fullName evidence="1">Uncharacterized protein</fullName>
    </submittedName>
</protein>
<comment type="caution">
    <text evidence="1">The sequence shown here is derived from an EMBL/GenBank/DDBJ whole genome shotgun (WGS) entry which is preliminary data.</text>
</comment>